<dbReference type="EMBL" id="CP036265">
    <property type="protein sequence ID" value="QDT15117.1"/>
    <property type="molecule type" value="Genomic_DNA"/>
</dbReference>
<dbReference type="RefSeq" id="WP_145357949.1">
    <property type="nucleotide sequence ID" value="NZ_CP036265.1"/>
</dbReference>
<dbReference type="PANTHER" id="PTHR12110">
    <property type="entry name" value="HYDROXYPYRUVATE ISOMERASE"/>
    <property type="match status" value="1"/>
</dbReference>
<dbReference type="InterPro" id="IPR013022">
    <property type="entry name" value="Xyl_isomerase-like_TIM-brl"/>
</dbReference>
<dbReference type="AlphaFoldDB" id="A0A517P6V9"/>
<name>A0A517P6V9_9PLAN</name>
<dbReference type="OrthoDB" id="9779184at2"/>
<evidence type="ECO:0000313" key="2">
    <source>
        <dbReference type="EMBL" id="QDT15117.1"/>
    </source>
</evidence>
<dbReference type="PANTHER" id="PTHR12110:SF21">
    <property type="entry name" value="XYLOSE ISOMERASE-LIKE TIM BARREL DOMAIN-CONTAINING PROTEIN"/>
    <property type="match status" value="1"/>
</dbReference>
<dbReference type="SUPFAM" id="SSF51658">
    <property type="entry name" value="Xylose isomerase-like"/>
    <property type="match status" value="1"/>
</dbReference>
<dbReference type="Gene3D" id="3.20.20.150">
    <property type="entry name" value="Divalent-metal-dependent TIM barrel enzymes"/>
    <property type="match status" value="1"/>
</dbReference>
<organism evidence="2 3">
    <name type="scientific">Alienimonas californiensis</name>
    <dbReference type="NCBI Taxonomy" id="2527989"/>
    <lineage>
        <taxon>Bacteria</taxon>
        <taxon>Pseudomonadati</taxon>
        <taxon>Planctomycetota</taxon>
        <taxon>Planctomycetia</taxon>
        <taxon>Planctomycetales</taxon>
        <taxon>Planctomycetaceae</taxon>
        <taxon>Alienimonas</taxon>
    </lineage>
</organism>
<dbReference type="EC" id="4.2.1.44" evidence="2"/>
<dbReference type="InterPro" id="IPR050312">
    <property type="entry name" value="IolE/XylAMocC-like"/>
</dbReference>
<evidence type="ECO:0000313" key="3">
    <source>
        <dbReference type="Proteomes" id="UP000318741"/>
    </source>
</evidence>
<keyword evidence="3" id="KW-1185">Reference proteome</keyword>
<gene>
    <name evidence="2" type="primary">iolE_1</name>
    <name evidence="2" type="ORF">CA12_11980</name>
</gene>
<keyword evidence="2" id="KW-0456">Lyase</keyword>
<reference evidence="2 3" key="1">
    <citation type="submission" date="2019-02" db="EMBL/GenBank/DDBJ databases">
        <title>Deep-cultivation of Planctomycetes and their phenomic and genomic characterization uncovers novel biology.</title>
        <authorList>
            <person name="Wiegand S."/>
            <person name="Jogler M."/>
            <person name="Boedeker C."/>
            <person name="Pinto D."/>
            <person name="Vollmers J."/>
            <person name="Rivas-Marin E."/>
            <person name="Kohn T."/>
            <person name="Peeters S.H."/>
            <person name="Heuer A."/>
            <person name="Rast P."/>
            <person name="Oberbeckmann S."/>
            <person name="Bunk B."/>
            <person name="Jeske O."/>
            <person name="Meyerdierks A."/>
            <person name="Storesund J.E."/>
            <person name="Kallscheuer N."/>
            <person name="Luecker S."/>
            <person name="Lage O.M."/>
            <person name="Pohl T."/>
            <person name="Merkel B.J."/>
            <person name="Hornburger P."/>
            <person name="Mueller R.-W."/>
            <person name="Bruemmer F."/>
            <person name="Labrenz M."/>
            <person name="Spormann A.M."/>
            <person name="Op den Camp H."/>
            <person name="Overmann J."/>
            <person name="Amann R."/>
            <person name="Jetten M.S.M."/>
            <person name="Mascher T."/>
            <person name="Medema M.H."/>
            <person name="Devos D.P."/>
            <person name="Kaster A.-K."/>
            <person name="Ovreas L."/>
            <person name="Rohde M."/>
            <person name="Galperin M.Y."/>
            <person name="Jogler C."/>
        </authorList>
    </citation>
    <scope>NUCLEOTIDE SEQUENCE [LARGE SCALE GENOMIC DNA]</scope>
    <source>
        <strain evidence="2 3">CA12</strain>
    </source>
</reference>
<dbReference type="Pfam" id="PF01261">
    <property type="entry name" value="AP_endonuc_2"/>
    <property type="match status" value="1"/>
</dbReference>
<dbReference type="KEGG" id="acaf:CA12_11980"/>
<feature type="domain" description="Xylose isomerase-like TIM barrel" evidence="1">
    <location>
        <begin position="18"/>
        <end position="287"/>
    </location>
</feature>
<sequence>MLGFVSAILPDHDLAGVFEVAARLNYDCVELMCWPPAGGERRRYAGTAHVQAEGFSKADAAEVLKLAADHGVTIGGLGYYPNPLDPDADAARTAVAHLERVIDAAALLEVSVVNTFVGRDPAKRVEENWPRFLEVFAPLVARAAERGVNLAIENCPMSFGKDEWPGGKNLAYSPAIWRRMFEDLPDDCFGLNYDPSHLMFMGLDPYAPIQQFGDRIHHAHAKDVRIDRAARQEFAPLEDPERYHTPKLPGFGEMNWGRFAGLLYEVGYRGPVAVEVEDRAFEGSDADVELALKISRDVLRPFWPR</sequence>
<dbReference type="InterPro" id="IPR036237">
    <property type="entry name" value="Xyl_isomerase-like_sf"/>
</dbReference>
<dbReference type="GO" id="GO:0050114">
    <property type="term" value="F:myo-inosose-2 dehydratase activity"/>
    <property type="evidence" value="ECO:0007669"/>
    <property type="project" value="UniProtKB-EC"/>
</dbReference>
<dbReference type="Proteomes" id="UP000318741">
    <property type="component" value="Chromosome"/>
</dbReference>
<protein>
    <submittedName>
        <fullName evidence="2">Inosose dehydratase</fullName>
        <ecNumber evidence="2">4.2.1.44</ecNumber>
    </submittedName>
</protein>
<evidence type="ECO:0000259" key="1">
    <source>
        <dbReference type="Pfam" id="PF01261"/>
    </source>
</evidence>
<proteinExistence type="predicted"/>
<accession>A0A517P6V9</accession>